<protein>
    <submittedName>
        <fullName evidence="2">Uncharacterized protein</fullName>
    </submittedName>
</protein>
<accession>A0A6A4PHW3</accession>
<evidence type="ECO:0000313" key="3">
    <source>
        <dbReference type="Proteomes" id="UP000447434"/>
    </source>
</evidence>
<dbReference type="AlphaFoldDB" id="A0A6A4PHW3"/>
<evidence type="ECO:0000313" key="2">
    <source>
        <dbReference type="EMBL" id="KAE9601141.1"/>
    </source>
</evidence>
<evidence type="ECO:0000256" key="1">
    <source>
        <dbReference type="SAM" id="MobiDB-lite"/>
    </source>
</evidence>
<gene>
    <name evidence="2" type="ORF">Lalb_Chr13g0294641</name>
</gene>
<dbReference type="Proteomes" id="UP000447434">
    <property type="component" value="Chromosome 13"/>
</dbReference>
<proteinExistence type="predicted"/>
<comment type="caution">
    <text evidence="2">The sequence shown here is derived from an EMBL/GenBank/DDBJ whole genome shotgun (WGS) entry which is preliminary data.</text>
</comment>
<dbReference type="OrthoDB" id="1939753at2759"/>
<sequence length="148" mass="16707">MEFMCVTNVDGPTQIHIQVPNTGVLTRRFVEPLKVTKSVSLMNKPISTVLMMNMFMMLIIKHQVGLCQLQTTWTKAKLRRVNDEIVERLVRLRSEDEVFSDAFAHFSDSGLSPRTMELLEQDSLDSGTSAEQVGIEDPEFSGCPNLMT</sequence>
<keyword evidence="3" id="KW-1185">Reference proteome</keyword>
<name>A0A6A4PHW3_LUPAL</name>
<feature type="region of interest" description="Disordered" evidence="1">
    <location>
        <begin position="127"/>
        <end position="148"/>
    </location>
</feature>
<dbReference type="EMBL" id="WOCE01000013">
    <property type="protein sequence ID" value="KAE9601141.1"/>
    <property type="molecule type" value="Genomic_DNA"/>
</dbReference>
<organism evidence="2 3">
    <name type="scientific">Lupinus albus</name>
    <name type="common">White lupine</name>
    <name type="synonym">Lupinus termis</name>
    <dbReference type="NCBI Taxonomy" id="3870"/>
    <lineage>
        <taxon>Eukaryota</taxon>
        <taxon>Viridiplantae</taxon>
        <taxon>Streptophyta</taxon>
        <taxon>Embryophyta</taxon>
        <taxon>Tracheophyta</taxon>
        <taxon>Spermatophyta</taxon>
        <taxon>Magnoliopsida</taxon>
        <taxon>eudicotyledons</taxon>
        <taxon>Gunneridae</taxon>
        <taxon>Pentapetalae</taxon>
        <taxon>rosids</taxon>
        <taxon>fabids</taxon>
        <taxon>Fabales</taxon>
        <taxon>Fabaceae</taxon>
        <taxon>Papilionoideae</taxon>
        <taxon>50 kb inversion clade</taxon>
        <taxon>genistoids sensu lato</taxon>
        <taxon>core genistoids</taxon>
        <taxon>Genisteae</taxon>
        <taxon>Lupinus</taxon>
    </lineage>
</organism>
<reference evidence="3" key="1">
    <citation type="journal article" date="2020" name="Nat. Commun.">
        <title>Genome sequence of the cluster root forming white lupin.</title>
        <authorList>
            <person name="Hufnagel B."/>
            <person name="Marques A."/>
            <person name="Soriano A."/>
            <person name="Marques L."/>
            <person name="Divol F."/>
            <person name="Doumas P."/>
            <person name="Sallet E."/>
            <person name="Mancinotti D."/>
            <person name="Carrere S."/>
            <person name="Marande W."/>
            <person name="Arribat S."/>
            <person name="Keller J."/>
            <person name="Huneau C."/>
            <person name="Blein T."/>
            <person name="Aime D."/>
            <person name="Laguerre M."/>
            <person name="Taylor J."/>
            <person name="Schubert V."/>
            <person name="Nelson M."/>
            <person name="Geu-Flores F."/>
            <person name="Crespi M."/>
            <person name="Gallardo-Guerrero K."/>
            <person name="Delaux P.-M."/>
            <person name="Salse J."/>
            <person name="Berges H."/>
            <person name="Guyot R."/>
            <person name="Gouzy J."/>
            <person name="Peret B."/>
        </authorList>
    </citation>
    <scope>NUCLEOTIDE SEQUENCE [LARGE SCALE GENOMIC DNA]</scope>
    <source>
        <strain evidence="3">cv. Amiga</strain>
    </source>
</reference>